<keyword evidence="2" id="KW-0732">Signal</keyword>
<organism evidence="3 4">
    <name type="scientific">Knoellia sinensis KCTC 19936</name>
    <dbReference type="NCBI Taxonomy" id="1385520"/>
    <lineage>
        <taxon>Bacteria</taxon>
        <taxon>Bacillati</taxon>
        <taxon>Actinomycetota</taxon>
        <taxon>Actinomycetes</taxon>
        <taxon>Micrococcales</taxon>
        <taxon>Intrasporangiaceae</taxon>
        <taxon>Knoellia</taxon>
    </lineage>
</organism>
<reference evidence="3 4" key="1">
    <citation type="submission" date="2013-08" db="EMBL/GenBank/DDBJ databases">
        <title>The genome sequence of Knoellia sinensis.</title>
        <authorList>
            <person name="Zhu W."/>
            <person name="Wang G."/>
        </authorList>
    </citation>
    <scope>NUCLEOTIDE SEQUENCE [LARGE SCALE GENOMIC DNA]</scope>
    <source>
        <strain evidence="3 4">KCTC 19936</strain>
    </source>
</reference>
<sequence>MNTRSQRALVAIALASILGLTACSGGDETDSTTPTDSGSSQSVTTANGGEAADNGAAAAGIDINNVPKAIATQTIPADREVGVDTVKVDLLRLERKGKIVEAVFALTPKMTTPGESVNIHGGLNGAEPNVRLIDPVNLKLYKTIELANSNGKQLETNIMTAGDFVEGKPVFVWGAVAAPPEEVSKVDVLVFESGVPFKDVPLS</sequence>
<feature type="signal peptide" evidence="2">
    <location>
        <begin position="1"/>
        <end position="22"/>
    </location>
</feature>
<evidence type="ECO:0000256" key="1">
    <source>
        <dbReference type="SAM" id="MobiDB-lite"/>
    </source>
</evidence>
<keyword evidence="4" id="KW-1185">Reference proteome</keyword>
<evidence type="ECO:0000256" key="2">
    <source>
        <dbReference type="SAM" id="SignalP"/>
    </source>
</evidence>
<feature type="region of interest" description="Disordered" evidence="1">
    <location>
        <begin position="27"/>
        <end position="51"/>
    </location>
</feature>
<feature type="compositionally biased region" description="Low complexity" evidence="1">
    <location>
        <begin position="31"/>
        <end position="51"/>
    </location>
</feature>
<name>A0A0A0J4N0_9MICO</name>
<dbReference type="EMBL" id="AVPJ01000014">
    <property type="protein sequence ID" value="KGN31022.1"/>
    <property type="molecule type" value="Genomic_DNA"/>
</dbReference>
<dbReference type="PROSITE" id="PS51257">
    <property type="entry name" value="PROKAR_LIPOPROTEIN"/>
    <property type="match status" value="1"/>
</dbReference>
<protein>
    <recommendedName>
        <fullName evidence="5">Lipoprotein</fullName>
    </recommendedName>
</protein>
<evidence type="ECO:0000313" key="4">
    <source>
        <dbReference type="Proteomes" id="UP000030002"/>
    </source>
</evidence>
<proteinExistence type="predicted"/>
<evidence type="ECO:0000313" key="3">
    <source>
        <dbReference type="EMBL" id="KGN31022.1"/>
    </source>
</evidence>
<dbReference type="OrthoDB" id="3535217at2"/>
<dbReference type="STRING" id="1385520.N802_05300"/>
<gene>
    <name evidence="3" type="ORF">N802_05300</name>
</gene>
<dbReference type="eggNOG" id="ENOG5033GHA">
    <property type="taxonomic scope" value="Bacteria"/>
</dbReference>
<dbReference type="RefSeq" id="WP_035917914.1">
    <property type="nucleotide sequence ID" value="NZ_AVPJ01000014.1"/>
</dbReference>
<accession>A0A0A0J4N0</accession>
<feature type="chain" id="PRO_5039671744" description="Lipoprotein" evidence="2">
    <location>
        <begin position="23"/>
        <end position="203"/>
    </location>
</feature>
<evidence type="ECO:0008006" key="5">
    <source>
        <dbReference type="Google" id="ProtNLM"/>
    </source>
</evidence>
<comment type="caution">
    <text evidence="3">The sequence shown here is derived from an EMBL/GenBank/DDBJ whole genome shotgun (WGS) entry which is preliminary data.</text>
</comment>
<dbReference type="AlphaFoldDB" id="A0A0A0J4N0"/>
<dbReference type="Proteomes" id="UP000030002">
    <property type="component" value="Unassembled WGS sequence"/>
</dbReference>